<reference evidence="5" key="1">
    <citation type="submission" date="2019-09" db="EMBL/GenBank/DDBJ databases">
        <title>Draft genome information of white flower Hibiscus syriacus.</title>
        <authorList>
            <person name="Kim Y.-M."/>
        </authorList>
    </citation>
    <scope>NUCLEOTIDE SEQUENCE [LARGE SCALE GENOMIC DNA]</scope>
    <source>
        <strain evidence="5">YM2019G1</strain>
    </source>
</reference>
<dbReference type="PANTHER" id="PTHR10366:SF696">
    <property type="entry name" value="OS07G0601900 PROTEIN"/>
    <property type="match status" value="1"/>
</dbReference>
<keyword evidence="1" id="KW-0521">NADP</keyword>
<gene>
    <name evidence="5" type="ORF">F3Y22_tig00002982pilonHSYRG00110</name>
</gene>
<keyword evidence="2" id="KW-0560">Oxidoreductase</keyword>
<dbReference type="SUPFAM" id="SSF51735">
    <property type="entry name" value="NAD(P)-binding Rossmann-fold domains"/>
    <property type="match status" value="1"/>
</dbReference>
<name>A0A6A3CSF9_HIBSY</name>
<dbReference type="EMBL" id="VEPZ02000208">
    <property type="protein sequence ID" value="KAE8730432.1"/>
    <property type="molecule type" value="Genomic_DNA"/>
</dbReference>
<dbReference type="Gene3D" id="3.40.50.720">
    <property type="entry name" value="NAD(P)-binding Rossmann-like Domain"/>
    <property type="match status" value="1"/>
</dbReference>
<dbReference type="Pfam" id="PF01073">
    <property type="entry name" value="3Beta_HSD"/>
    <property type="match status" value="1"/>
</dbReference>
<accession>A0A6A3CSF9</accession>
<feature type="compositionally biased region" description="Polar residues" evidence="3">
    <location>
        <begin position="16"/>
        <end position="26"/>
    </location>
</feature>
<dbReference type="PANTHER" id="PTHR10366">
    <property type="entry name" value="NAD DEPENDENT EPIMERASE/DEHYDRATASE"/>
    <property type="match status" value="1"/>
</dbReference>
<protein>
    <submittedName>
        <fullName evidence="5">WRKY transcription factor 53-like</fullName>
    </submittedName>
</protein>
<dbReference type="GO" id="GO:0006694">
    <property type="term" value="P:steroid biosynthetic process"/>
    <property type="evidence" value="ECO:0007669"/>
    <property type="project" value="InterPro"/>
</dbReference>
<dbReference type="InterPro" id="IPR050425">
    <property type="entry name" value="NAD(P)_dehydrat-like"/>
</dbReference>
<evidence type="ECO:0000256" key="3">
    <source>
        <dbReference type="SAM" id="MobiDB-lite"/>
    </source>
</evidence>
<dbReference type="GO" id="GO:0016616">
    <property type="term" value="F:oxidoreductase activity, acting on the CH-OH group of donors, NAD or NADP as acceptor"/>
    <property type="evidence" value="ECO:0007669"/>
    <property type="project" value="InterPro"/>
</dbReference>
<feature type="domain" description="3-beta hydroxysteroid dehydrogenase/isomerase" evidence="4">
    <location>
        <begin position="87"/>
        <end position="208"/>
    </location>
</feature>
<sequence>MAKKTPSKGDYWFPSTGASPVSESSSTRHLHVYSSSSLSRHRRCCRLSSTSPVTFKLKKGLGQEFKGSSTGEVTLAGSAFGGRQSRAAGFIGSSLTKKLLEKGHTVHATLRNLGDLSKVELLKSFPQADTKLALFEADINKPNEFEPAIHGCTFVFHVATPMQNSDASQFKNTTEAAVSAIKSIAECCLKSGTVKRLIYTASVCAASPLKNDGFGYKDFMDETCWRPLNLSLAYSNDFFKARNYSQFDLFIKDYTSSKTLSEKEVLRYGSSEKDGGMEVVTLACGIVGGDAALSYTPGSVAAFISQLTNDAFSYQALKYTEELLGKLPIVHINDVCHALVFCMLNPSIGGRFLTASSFVSAAELADCYRLHYPEFNVKEENLDGSKSDVKWGSTKLIEKGFEYKCHLKMIMEDSIKCARRNGDLLQE</sequence>
<evidence type="ECO:0000256" key="1">
    <source>
        <dbReference type="ARBA" id="ARBA00022857"/>
    </source>
</evidence>
<dbReference type="InterPro" id="IPR002225">
    <property type="entry name" value="3Beta_OHSteriod_DH/Estase"/>
</dbReference>
<evidence type="ECO:0000256" key="2">
    <source>
        <dbReference type="ARBA" id="ARBA00023002"/>
    </source>
</evidence>
<dbReference type="Proteomes" id="UP000436088">
    <property type="component" value="Unassembled WGS sequence"/>
</dbReference>
<evidence type="ECO:0000313" key="5">
    <source>
        <dbReference type="EMBL" id="KAE8730432.1"/>
    </source>
</evidence>
<organism evidence="5 6">
    <name type="scientific">Hibiscus syriacus</name>
    <name type="common">Rose of Sharon</name>
    <dbReference type="NCBI Taxonomy" id="106335"/>
    <lineage>
        <taxon>Eukaryota</taxon>
        <taxon>Viridiplantae</taxon>
        <taxon>Streptophyta</taxon>
        <taxon>Embryophyta</taxon>
        <taxon>Tracheophyta</taxon>
        <taxon>Spermatophyta</taxon>
        <taxon>Magnoliopsida</taxon>
        <taxon>eudicotyledons</taxon>
        <taxon>Gunneridae</taxon>
        <taxon>Pentapetalae</taxon>
        <taxon>rosids</taxon>
        <taxon>malvids</taxon>
        <taxon>Malvales</taxon>
        <taxon>Malvaceae</taxon>
        <taxon>Malvoideae</taxon>
        <taxon>Hibiscus</taxon>
    </lineage>
</organism>
<keyword evidence="6" id="KW-1185">Reference proteome</keyword>
<feature type="region of interest" description="Disordered" evidence="3">
    <location>
        <begin position="1"/>
        <end position="26"/>
    </location>
</feature>
<evidence type="ECO:0000313" key="6">
    <source>
        <dbReference type="Proteomes" id="UP000436088"/>
    </source>
</evidence>
<proteinExistence type="predicted"/>
<dbReference type="InterPro" id="IPR036291">
    <property type="entry name" value="NAD(P)-bd_dom_sf"/>
</dbReference>
<dbReference type="AlphaFoldDB" id="A0A6A3CSF9"/>
<evidence type="ECO:0000259" key="4">
    <source>
        <dbReference type="Pfam" id="PF01073"/>
    </source>
</evidence>
<comment type="caution">
    <text evidence="5">The sequence shown here is derived from an EMBL/GenBank/DDBJ whole genome shotgun (WGS) entry which is preliminary data.</text>
</comment>
<dbReference type="FunFam" id="3.40.50.720:FF:000645">
    <property type="entry name" value="Anthocyanidin reductase ((2S)-flavan-3-ol-forming)"/>
    <property type="match status" value="1"/>
</dbReference>